<dbReference type="InterPro" id="IPR047937">
    <property type="entry name" value="Eex_IncN-like"/>
</dbReference>
<dbReference type="EMBL" id="JBHSDU010000010">
    <property type="protein sequence ID" value="MFC4311675.1"/>
    <property type="molecule type" value="Genomic_DNA"/>
</dbReference>
<feature type="compositionally biased region" description="Basic and acidic residues" evidence="1">
    <location>
        <begin position="78"/>
        <end position="90"/>
    </location>
</feature>
<evidence type="ECO:0000313" key="3">
    <source>
        <dbReference type="EMBL" id="MFC4311675.1"/>
    </source>
</evidence>
<feature type="region of interest" description="Disordered" evidence="1">
    <location>
        <begin position="78"/>
        <end position="98"/>
    </location>
</feature>
<dbReference type="RefSeq" id="WP_380600420.1">
    <property type="nucleotide sequence ID" value="NZ_JBHSDU010000010.1"/>
</dbReference>
<keyword evidence="3" id="KW-0449">Lipoprotein</keyword>
<evidence type="ECO:0000256" key="2">
    <source>
        <dbReference type="SAM" id="SignalP"/>
    </source>
</evidence>
<comment type="caution">
    <text evidence="3">The sequence shown here is derived from an EMBL/GenBank/DDBJ whole genome shotgun (WGS) entry which is preliminary data.</text>
</comment>
<gene>
    <name evidence="3" type="ORF">ACFPN2_21495</name>
</gene>
<keyword evidence="2" id="KW-0732">Signal</keyword>
<sequence length="98" mass="10652">MKPTTAVSCIVVVLLILAACAPGPKKAKYTVDQYLADRPLMNKRVEECANNPGELDDDPDCINAIAAARQAAHKSLRDLYRDSGSERPTNKPEQVGDQ</sequence>
<accession>A0ABV8SWV9</accession>
<reference evidence="4" key="1">
    <citation type="journal article" date="2019" name="Int. J. Syst. Evol. Microbiol.">
        <title>The Global Catalogue of Microorganisms (GCM) 10K type strain sequencing project: providing services to taxonomists for standard genome sequencing and annotation.</title>
        <authorList>
            <consortium name="The Broad Institute Genomics Platform"/>
            <consortium name="The Broad Institute Genome Sequencing Center for Infectious Disease"/>
            <person name="Wu L."/>
            <person name="Ma J."/>
        </authorList>
    </citation>
    <scope>NUCLEOTIDE SEQUENCE [LARGE SCALE GENOMIC DNA]</scope>
    <source>
        <strain evidence="4">CGMCC 1.10759</strain>
    </source>
</reference>
<evidence type="ECO:0000256" key="1">
    <source>
        <dbReference type="SAM" id="MobiDB-lite"/>
    </source>
</evidence>
<organism evidence="3 4">
    <name type="scientific">Steroidobacter flavus</name>
    <dbReference type="NCBI Taxonomy" id="1842136"/>
    <lineage>
        <taxon>Bacteria</taxon>
        <taxon>Pseudomonadati</taxon>
        <taxon>Pseudomonadota</taxon>
        <taxon>Gammaproteobacteria</taxon>
        <taxon>Steroidobacterales</taxon>
        <taxon>Steroidobacteraceae</taxon>
        <taxon>Steroidobacter</taxon>
    </lineage>
</organism>
<keyword evidence="4" id="KW-1185">Reference proteome</keyword>
<feature type="signal peptide" evidence="2">
    <location>
        <begin position="1"/>
        <end position="27"/>
    </location>
</feature>
<protein>
    <submittedName>
        <fullName evidence="3">EexN family lipoprotein</fullName>
    </submittedName>
</protein>
<dbReference type="NCBIfam" id="NF033894">
    <property type="entry name" value="Eex_IncN"/>
    <property type="match status" value="1"/>
</dbReference>
<evidence type="ECO:0000313" key="4">
    <source>
        <dbReference type="Proteomes" id="UP001595904"/>
    </source>
</evidence>
<proteinExistence type="predicted"/>
<dbReference type="PROSITE" id="PS51257">
    <property type="entry name" value="PROKAR_LIPOPROTEIN"/>
    <property type="match status" value="1"/>
</dbReference>
<name>A0ABV8SWV9_9GAMM</name>
<feature type="chain" id="PRO_5045456206" evidence="2">
    <location>
        <begin position="28"/>
        <end position="98"/>
    </location>
</feature>
<dbReference type="Proteomes" id="UP001595904">
    <property type="component" value="Unassembled WGS sequence"/>
</dbReference>